<organism evidence="2 3">
    <name type="scientific">Pinibacter aurantiacus</name>
    <dbReference type="NCBI Taxonomy" id="2851599"/>
    <lineage>
        <taxon>Bacteria</taxon>
        <taxon>Pseudomonadati</taxon>
        <taxon>Bacteroidota</taxon>
        <taxon>Chitinophagia</taxon>
        <taxon>Chitinophagales</taxon>
        <taxon>Chitinophagaceae</taxon>
        <taxon>Pinibacter</taxon>
    </lineage>
</organism>
<gene>
    <name evidence="2" type="ORF">KTO63_02390</name>
</gene>
<accession>A0A9E2W1D2</accession>
<dbReference type="AlphaFoldDB" id="A0A9E2W1D2"/>
<evidence type="ECO:0000313" key="3">
    <source>
        <dbReference type="Proteomes" id="UP000812270"/>
    </source>
</evidence>
<dbReference type="InterPro" id="IPR019861">
    <property type="entry name" value="PorP/SprF_Bacteroidetes"/>
</dbReference>
<feature type="signal peptide" evidence="1">
    <location>
        <begin position="1"/>
        <end position="29"/>
    </location>
</feature>
<keyword evidence="1" id="KW-0732">Signal</keyword>
<dbReference type="EMBL" id="JAHSPG010000001">
    <property type="protein sequence ID" value="MBV4355980.1"/>
    <property type="molecule type" value="Genomic_DNA"/>
</dbReference>
<evidence type="ECO:0000256" key="1">
    <source>
        <dbReference type="SAM" id="SignalP"/>
    </source>
</evidence>
<protein>
    <submittedName>
        <fullName evidence="2">PorP/SprF family type IX secretion system membrane protein</fullName>
    </submittedName>
</protein>
<dbReference type="Pfam" id="PF11751">
    <property type="entry name" value="PorP_SprF"/>
    <property type="match status" value="1"/>
</dbReference>
<dbReference type="Proteomes" id="UP000812270">
    <property type="component" value="Unassembled WGS sequence"/>
</dbReference>
<reference evidence="2" key="1">
    <citation type="submission" date="2021-06" db="EMBL/GenBank/DDBJ databases">
        <authorList>
            <person name="Huq M.A."/>
        </authorList>
    </citation>
    <scope>NUCLEOTIDE SEQUENCE</scope>
    <source>
        <strain evidence="2">MAH-26</strain>
    </source>
</reference>
<comment type="caution">
    <text evidence="2">The sequence shown here is derived from an EMBL/GenBank/DDBJ whole genome shotgun (WGS) entry which is preliminary data.</text>
</comment>
<dbReference type="RefSeq" id="WP_217789523.1">
    <property type="nucleotide sequence ID" value="NZ_JAHSPG010000001.1"/>
</dbReference>
<name>A0A9E2W1D2_9BACT</name>
<evidence type="ECO:0000313" key="2">
    <source>
        <dbReference type="EMBL" id="MBV4355980.1"/>
    </source>
</evidence>
<dbReference type="NCBIfam" id="TIGR03519">
    <property type="entry name" value="T9SS_PorP_fam"/>
    <property type="match status" value="1"/>
</dbReference>
<sequence length="295" mass="32418">MKKINKKGLRLLLLSVASCCIGASASAQHFFNNPISQYYRDGYLWNPALAGQNGTRLYGLLNTSWSGFEGAPKLITFAGDAKLGDKSGVGIIITSDKSGIFQRYQGAASYAFVAKLSDKNSLRIGGSLNFYKERLDNSALTSNGQIDNTAKTFNDKGMQFNGDLGLSFEGERFSIGATGYNIGSYMQDSAGRSSDLAMGQVLASYKFNCEDERISVKPMAAYKMFYDQKNIFTGGLQLEMQDAFHASVYWQSTGNVMGGLGIMAKNLGEINFFYSSKNKYNYNQQYEVALKVNIK</sequence>
<feature type="chain" id="PRO_5039725238" evidence="1">
    <location>
        <begin position="30"/>
        <end position="295"/>
    </location>
</feature>
<proteinExistence type="predicted"/>
<keyword evidence="3" id="KW-1185">Reference proteome</keyword>